<dbReference type="HOGENOM" id="CLU_1337181_0_0_1"/>
<reference evidence="1" key="1">
    <citation type="submission" date="2009-02" db="EMBL/GenBank/DDBJ databases">
        <title>The Genome Sequence of Ajellomyces capsulatus strain G186AR.</title>
        <authorList>
            <consortium name="The Broad Institute Genome Sequencing Platform"/>
            <person name="Champion M."/>
            <person name="Cuomo C."/>
            <person name="Ma L.-J."/>
            <person name="Henn M.R."/>
            <person name="Sil A."/>
            <person name="Goldman B."/>
            <person name="Young S.K."/>
            <person name="Kodira C.D."/>
            <person name="Zeng Q."/>
            <person name="Koehrsen M."/>
            <person name="Alvarado L."/>
            <person name="Berlin A."/>
            <person name="Borenstein D."/>
            <person name="Chen Z."/>
            <person name="Engels R."/>
            <person name="Freedman E."/>
            <person name="Gellesch M."/>
            <person name="Goldberg J."/>
            <person name="Griggs A."/>
            <person name="Gujja S."/>
            <person name="Heiman D."/>
            <person name="Hepburn T."/>
            <person name="Howarth C."/>
            <person name="Jen D."/>
            <person name="Larson L."/>
            <person name="Lewis B."/>
            <person name="Mehta T."/>
            <person name="Park D."/>
            <person name="Pearson M."/>
            <person name="Roberts A."/>
            <person name="Saif S."/>
            <person name="Shea T."/>
            <person name="Shenoy N."/>
            <person name="Sisk P."/>
            <person name="Stolte C."/>
            <person name="Sykes S."/>
            <person name="Walk T."/>
            <person name="White J."/>
            <person name="Yandava C."/>
            <person name="Klein B."/>
            <person name="McEwen J.G."/>
            <person name="Puccia R."/>
            <person name="Goldman G.H."/>
            <person name="Felipe M.S."/>
            <person name="Nino-Vega G."/>
            <person name="San-Blas G."/>
            <person name="Taylor J."/>
            <person name="Mendoza L."/>
            <person name="Galagan J."/>
            <person name="Nusbaum C."/>
            <person name="Birren B."/>
        </authorList>
    </citation>
    <scope>NUCLEOTIDE SEQUENCE</scope>
    <source>
        <strain evidence="1">G186AR</strain>
    </source>
</reference>
<accession>C0NI98</accession>
<gene>
    <name evidence="1" type="ORF">HCBG_03070</name>
</gene>
<dbReference type="AlphaFoldDB" id="C0NI98"/>
<dbReference type="InParanoid" id="C0NI98"/>
<dbReference type="EMBL" id="GG663365">
    <property type="protein sequence ID" value="EEH09533.1"/>
    <property type="molecule type" value="Genomic_DNA"/>
</dbReference>
<protein>
    <submittedName>
        <fullName evidence="1">Uncharacterized protein</fullName>
    </submittedName>
</protein>
<proteinExistence type="predicted"/>
<dbReference type="RefSeq" id="XP_045290014.1">
    <property type="nucleotide sequence ID" value="XM_045430119.1"/>
</dbReference>
<evidence type="ECO:0000313" key="1">
    <source>
        <dbReference type="EMBL" id="EEH09533.1"/>
    </source>
</evidence>
<dbReference type="Proteomes" id="UP000001631">
    <property type="component" value="Unassembled WGS sequence"/>
</dbReference>
<name>C0NI98_AJECG</name>
<sequence length="205" mass="22053">MSTPGPAGDGDSLYQPAARQKVTAWLIGACPVLFAVACVVNGERVSLYYLSSVFCFPPTPHPRIRRGFSAHSFSFSGRAGFVIKVSRSDATDYSCVIGASVGDLGLVCQAASGVPPIALLLSRLKKADLGTTACSSRKKSLRNMSPRFCFGDGTPSETAIWEECVSTKRAEVSEHLQLVLQSDAQVGGLYYVLHTTNERREEENT</sequence>
<evidence type="ECO:0000313" key="2">
    <source>
        <dbReference type="Proteomes" id="UP000001631"/>
    </source>
</evidence>
<keyword evidence="2" id="KW-1185">Reference proteome</keyword>
<dbReference type="GeneID" id="69036086"/>
<organism evidence="1 2">
    <name type="scientific">Ajellomyces capsulatus (strain G186AR / H82 / ATCC MYA-2454 / RMSCC 2432)</name>
    <name type="common">Darling's disease fungus</name>
    <name type="synonym">Histoplasma capsulatum</name>
    <dbReference type="NCBI Taxonomy" id="447093"/>
    <lineage>
        <taxon>Eukaryota</taxon>
        <taxon>Fungi</taxon>
        <taxon>Dikarya</taxon>
        <taxon>Ascomycota</taxon>
        <taxon>Pezizomycotina</taxon>
        <taxon>Eurotiomycetes</taxon>
        <taxon>Eurotiomycetidae</taxon>
        <taxon>Onygenales</taxon>
        <taxon>Ajellomycetaceae</taxon>
        <taxon>Histoplasma</taxon>
    </lineage>
</organism>